<dbReference type="EMBL" id="BAABFB010000070">
    <property type="protein sequence ID" value="GAA4487940.1"/>
    <property type="molecule type" value="Genomic_DNA"/>
</dbReference>
<dbReference type="PANTHER" id="PTHR32114">
    <property type="entry name" value="ABC TRANSPORTER ABCH.3"/>
    <property type="match status" value="1"/>
</dbReference>
<dbReference type="PANTHER" id="PTHR32114:SF2">
    <property type="entry name" value="ABC TRANSPORTER ABCH.3"/>
    <property type="match status" value="1"/>
</dbReference>
<dbReference type="Gene3D" id="3.40.50.300">
    <property type="entry name" value="P-loop containing nucleotide triphosphate hydrolases"/>
    <property type="match status" value="2"/>
</dbReference>
<name>A0ABP8PLN3_9NOCA</name>
<dbReference type="Pfam" id="PF13476">
    <property type="entry name" value="AAA_23"/>
    <property type="match status" value="1"/>
</dbReference>
<comment type="subunit">
    <text evidence="2">Heterodimer of SbcC and SbcD.</text>
</comment>
<dbReference type="InterPro" id="IPR027417">
    <property type="entry name" value="P-loop_NTPase"/>
</dbReference>
<dbReference type="Proteomes" id="UP001501183">
    <property type="component" value="Unassembled WGS sequence"/>
</dbReference>
<evidence type="ECO:0000256" key="3">
    <source>
        <dbReference type="ARBA" id="ARBA00013368"/>
    </source>
</evidence>
<dbReference type="InterPro" id="IPR038729">
    <property type="entry name" value="Rad50/SbcC_AAA"/>
</dbReference>
<sequence length="993" mass="104115">MRLHHLEVTAFGPFGGTVAVDFDALGADGLFLLHGQTGAGKTTVLDAVAFALYGRVPGARQEGKRLLSDHAAPGTPPKVVLEATIGGRRLRITRSPEYQRPKLRGTGTTKENAKATLEWLDGRGENLTRLDEIGEAVGRLLGMSADQFFQVVLLPQGDFARFLRADTEERGALLERLFDTGRFATVEEWFAQRRRENEAAVSEKKAAVGRLAAQVSAAAGIEAGADADPVAWARRLVDEAREASEVAAVAFTAAQDTAERTDGALRRTREVRQLQDRAAAARDRLAEVAAGRGAREVLVAERDRAVRAVPVATAEELAAAAAGAATRELARVERLAGAVARDPDGALLLRRVSRPDAPDDARILADAVRDWGFEVARLAELIARDAQRRSARAALDAARARRTDLSDAAARVAARRTEVPNELERADAELTSVRSVAATLPALADRCAGARERVSAATELDLVRADRETGVERHRRARDAHLDAREALARVREQRIAGMAAELAAGLAAGDPCPVCGSADHPELARPASGAVSKDDEDAARTVEQTRARELDAAGVALAELDRRLGVLADRVGAADRDEVAAALAAAEAAHAAAAAAAATEPVAAGALSRLRAEGDALGRRAEELSADLAALDQRIADDTARLAELDEAITRAVGDETDLRSRHDRLDALAAATTALRDQRASASAAAVAATAAAERAARAAIDAGFADAAEAGAAARSQSRIAEIDAIVAAAAEEKVRADAVLADPAVIEAIASAPADVPAAEAAHAVAADARDQAMRVATAAEERAAKVEHYADALTAKVEELGPVLARYEELAALADVVAGRGQNARKMSLRSYVLAARLEEVALSASARLRRMSGGRYEFVHEDGAGPRGKRGGLGLDIRDDHTGVVRSAKTLSGGESFLASLSLALGLADVVAAESGGVVLDTMFIDEGFGTLDAETLESVMGVLDELREGGRVVGVVSHVDEMRQRIPSRLHVVRGRAGSTLEAVAG</sequence>
<feature type="coiled-coil region" evidence="4">
    <location>
        <begin position="608"/>
        <end position="649"/>
    </location>
</feature>
<gene>
    <name evidence="6" type="ORF">GCM10023094_47030</name>
</gene>
<evidence type="ECO:0000313" key="7">
    <source>
        <dbReference type="Proteomes" id="UP001501183"/>
    </source>
</evidence>
<accession>A0ABP8PLN3</accession>
<comment type="similarity">
    <text evidence="1">Belongs to the SMC family. SbcC subfamily.</text>
</comment>
<organism evidence="6 7">
    <name type="scientific">Rhodococcus olei</name>
    <dbReference type="NCBI Taxonomy" id="2161675"/>
    <lineage>
        <taxon>Bacteria</taxon>
        <taxon>Bacillati</taxon>
        <taxon>Actinomycetota</taxon>
        <taxon>Actinomycetes</taxon>
        <taxon>Mycobacteriales</taxon>
        <taxon>Nocardiaceae</taxon>
        <taxon>Rhodococcus</taxon>
    </lineage>
</organism>
<evidence type="ECO:0000313" key="6">
    <source>
        <dbReference type="EMBL" id="GAA4487940.1"/>
    </source>
</evidence>
<comment type="caution">
    <text evidence="6">The sequence shown here is derived from an EMBL/GenBank/DDBJ whole genome shotgun (WGS) entry which is preliminary data.</text>
</comment>
<dbReference type="SUPFAM" id="SSF52540">
    <property type="entry name" value="P-loop containing nucleoside triphosphate hydrolases"/>
    <property type="match status" value="1"/>
</dbReference>
<protein>
    <recommendedName>
        <fullName evidence="3">Nuclease SbcCD subunit C</fullName>
    </recommendedName>
</protein>
<keyword evidence="4" id="KW-0175">Coiled coil</keyword>
<evidence type="ECO:0000256" key="1">
    <source>
        <dbReference type="ARBA" id="ARBA00006930"/>
    </source>
</evidence>
<reference evidence="7" key="1">
    <citation type="journal article" date="2019" name="Int. J. Syst. Evol. Microbiol.">
        <title>The Global Catalogue of Microorganisms (GCM) 10K type strain sequencing project: providing services to taxonomists for standard genome sequencing and annotation.</title>
        <authorList>
            <consortium name="The Broad Institute Genomics Platform"/>
            <consortium name="The Broad Institute Genome Sequencing Center for Infectious Disease"/>
            <person name="Wu L."/>
            <person name="Ma J."/>
        </authorList>
    </citation>
    <scope>NUCLEOTIDE SEQUENCE [LARGE SCALE GENOMIC DNA]</scope>
    <source>
        <strain evidence="7">JCM 32206</strain>
    </source>
</reference>
<dbReference type="RefSeq" id="WP_345351196.1">
    <property type="nucleotide sequence ID" value="NZ_BAABFB010000070.1"/>
</dbReference>
<evidence type="ECO:0000256" key="2">
    <source>
        <dbReference type="ARBA" id="ARBA00011322"/>
    </source>
</evidence>
<keyword evidence="7" id="KW-1185">Reference proteome</keyword>
<feature type="domain" description="Rad50/SbcC-type AAA" evidence="5">
    <location>
        <begin position="6"/>
        <end position="180"/>
    </location>
</feature>
<evidence type="ECO:0000259" key="5">
    <source>
        <dbReference type="Pfam" id="PF13476"/>
    </source>
</evidence>
<proteinExistence type="inferred from homology"/>
<evidence type="ECO:0000256" key="4">
    <source>
        <dbReference type="SAM" id="Coils"/>
    </source>
</evidence>
<dbReference type="Pfam" id="PF13558">
    <property type="entry name" value="SbcC_Walker_B"/>
    <property type="match status" value="1"/>
</dbReference>